<dbReference type="EMBL" id="AP013066">
    <property type="protein sequence ID" value="BAN34229.1"/>
    <property type="molecule type" value="Genomic_DNA"/>
</dbReference>
<protein>
    <recommendedName>
        <fullName evidence="3 12">Periplasmic nitrate reductase, electron transfer subunit</fullName>
    </recommendedName>
    <alternativeName>
        <fullName evidence="11 12">Diheme cytochrome c NapB</fullName>
    </alternativeName>
</protein>
<evidence type="ECO:0000256" key="12">
    <source>
        <dbReference type="PIRNR" id="PIRNR006105"/>
    </source>
</evidence>
<keyword evidence="8 12" id="KW-0574">Periplasm</keyword>
<evidence type="ECO:0000256" key="2">
    <source>
        <dbReference type="ARBA" id="ARBA00007368"/>
    </source>
</evidence>
<keyword evidence="9 12" id="KW-0249">Electron transport</keyword>
<organism evidence="16 17">
    <name type="scientific">Sulfuricella denitrificans (strain DSM 22764 / NBRC 105220 / skB26)</name>
    <dbReference type="NCBI Taxonomy" id="1163617"/>
    <lineage>
        <taxon>Bacteria</taxon>
        <taxon>Pseudomonadati</taxon>
        <taxon>Pseudomonadota</taxon>
        <taxon>Betaproteobacteria</taxon>
        <taxon>Nitrosomonadales</taxon>
        <taxon>Sulfuricellaceae</taxon>
        <taxon>Sulfuricella</taxon>
    </lineage>
</organism>
<dbReference type="PROSITE" id="PS51257">
    <property type="entry name" value="PROKAR_LIPOPROTEIN"/>
    <property type="match status" value="1"/>
</dbReference>
<feature type="binding site" description="axial binding residue" evidence="14">
    <location>
        <position position="76"/>
    </location>
    <ligand>
        <name>heme c</name>
        <dbReference type="ChEBI" id="CHEBI:61717"/>
        <label>1</label>
    </ligand>
    <ligandPart>
        <name>Fe</name>
        <dbReference type="ChEBI" id="CHEBI:18248"/>
    </ligandPart>
</feature>
<evidence type="ECO:0000256" key="1">
    <source>
        <dbReference type="ARBA" id="ARBA00004418"/>
    </source>
</evidence>
<feature type="binding site" description="axial binding residue" evidence="14">
    <location>
        <position position="134"/>
    </location>
    <ligand>
        <name>heme c</name>
        <dbReference type="ChEBI" id="CHEBI:61717"/>
        <label>2</label>
    </ligand>
    <ligandPart>
        <name>Fe</name>
        <dbReference type="ChEBI" id="CHEBI:18248"/>
    </ligandPart>
</feature>
<feature type="binding site" description="covalent" evidence="13">
    <location>
        <position position="130"/>
    </location>
    <ligand>
        <name>heme c</name>
        <dbReference type="ChEBI" id="CHEBI:61717"/>
        <label>2</label>
    </ligand>
</feature>
<accession>S6AI92</accession>
<dbReference type="STRING" id="1163617.SCD_n00380"/>
<dbReference type="KEGG" id="sdr:SCD_n00380"/>
<feature type="binding site" description="axial binding residue" evidence="14">
    <location>
        <position position="111"/>
    </location>
    <ligand>
        <name>heme c</name>
        <dbReference type="ChEBI" id="CHEBI:61717"/>
        <label>2</label>
    </ligand>
    <ligandPart>
        <name>Fe</name>
        <dbReference type="ChEBI" id="CHEBI:18248"/>
    </ligandPart>
</feature>
<dbReference type="GO" id="GO:0009061">
    <property type="term" value="P:anaerobic respiration"/>
    <property type="evidence" value="ECO:0007669"/>
    <property type="project" value="InterPro"/>
</dbReference>
<keyword evidence="4 12" id="KW-0813">Transport</keyword>
<comment type="similarity">
    <text evidence="2 12">Belongs to the NapB family.</text>
</comment>
<dbReference type="HOGENOM" id="CLU_103367_2_0_4"/>
<evidence type="ECO:0000256" key="8">
    <source>
        <dbReference type="ARBA" id="ARBA00022764"/>
    </source>
</evidence>
<evidence type="ECO:0000256" key="5">
    <source>
        <dbReference type="ARBA" id="ARBA00022617"/>
    </source>
</evidence>
<reference evidence="16 17" key="1">
    <citation type="journal article" date="2012" name="Appl. Environ. Microbiol.">
        <title>Draft genome sequence of a psychrotolerant sulfur-oxidizing bacterium, Sulfuricella denitrificans skB26, and proteomic insights into cold adaptation.</title>
        <authorList>
            <person name="Watanabe T."/>
            <person name="Kojima H."/>
            <person name="Fukui M."/>
        </authorList>
    </citation>
    <scope>NUCLEOTIDE SEQUENCE [LARGE SCALE GENOMIC DNA]</scope>
    <source>
        <strain evidence="17">skB26</strain>
    </source>
</reference>
<dbReference type="AlphaFoldDB" id="S6AI92"/>
<evidence type="ECO:0000256" key="7">
    <source>
        <dbReference type="ARBA" id="ARBA00022729"/>
    </source>
</evidence>
<keyword evidence="6 14" id="KW-0479">Metal-binding</keyword>
<sequence length="155" mass="17666">MATRYKLIMTLAAVALSTIFFASCATTPVEKPQALRHNQITMEDPAPALLAYQGKTPGEQEKIARSYEQQPPLIPHKIDGYRIDFKVNRCLECHDRPFYKEEQAPKIGDSHYRDREGKELTQIWMGRYNCNQCHVPQTDAPPLVSNTFQSIKTGN</sequence>
<comment type="subcellular location">
    <subcellularLocation>
        <location evidence="1 12">Periplasm</location>
    </subcellularLocation>
</comment>
<dbReference type="Pfam" id="PF03892">
    <property type="entry name" value="NapB"/>
    <property type="match status" value="1"/>
</dbReference>
<name>S6AI92_SULDS</name>
<dbReference type="OrthoDB" id="13290at2"/>
<comment type="subunit">
    <text evidence="12">Component of the periplasmic nitrate reductase NapAB complex composed of NapA and NapB.</text>
</comment>
<feature type="binding site" description="axial binding residue" evidence="14">
    <location>
        <position position="94"/>
    </location>
    <ligand>
        <name>heme c</name>
        <dbReference type="ChEBI" id="CHEBI:61717"/>
        <label>1</label>
    </ligand>
    <ligandPart>
        <name>Fe</name>
        <dbReference type="ChEBI" id="CHEBI:18248"/>
    </ligandPart>
</feature>
<dbReference type="SUPFAM" id="SSF48695">
    <property type="entry name" value="Multiheme cytochromes"/>
    <property type="match status" value="1"/>
</dbReference>
<gene>
    <name evidence="16" type="primary">napB</name>
    <name evidence="16" type="ORF">SCD_n00380</name>
</gene>
<evidence type="ECO:0000256" key="15">
    <source>
        <dbReference type="SAM" id="SignalP"/>
    </source>
</evidence>
<dbReference type="RefSeq" id="WP_009206826.1">
    <property type="nucleotide sequence ID" value="NC_022357.1"/>
</dbReference>
<dbReference type="Proteomes" id="UP000015559">
    <property type="component" value="Chromosome"/>
</dbReference>
<dbReference type="Gene3D" id="1.10.1130.10">
    <property type="entry name" value="Flavocytochrome C3, Chain A"/>
    <property type="match status" value="1"/>
</dbReference>
<dbReference type="PANTHER" id="PTHR38604:SF1">
    <property type="entry name" value="PERIPLASMIC NITRATE REDUCTASE, ELECTRON TRANSFER SUBUNIT"/>
    <property type="match status" value="1"/>
</dbReference>
<evidence type="ECO:0000256" key="11">
    <source>
        <dbReference type="ARBA" id="ARBA00031832"/>
    </source>
</evidence>
<evidence type="ECO:0000256" key="4">
    <source>
        <dbReference type="ARBA" id="ARBA00022448"/>
    </source>
</evidence>
<feature type="binding site" description="covalent" evidence="13">
    <location>
        <position position="93"/>
    </location>
    <ligand>
        <name>heme c</name>
        <dbReference type="ChEBI" id="CHEBI:61717"/>
        <label>1</label>
    </ligand>
</feature>
<evidence type="ECO:0000256" key="3">
    <source>
        <dbReference type="ARBA" id="ARBA00013773"/>
    </source>
</evidence>
<evidence type="ECO:0000313" key="16">
    <source>
        <dbReference type="EMBL" id="BAN34229.1"/>
    </source>
</evidence>
<feature type="signal peptide" evidence="15">
    <location>
        <begin position="1"/>
        <end position="22"/>
    </location>
</feature>
<evidence type="ECO:0000256" key="14">
    <source>
        <dbReference type="PIRSR" id="PIRSR006105-2"/>
    </source>
</evidence>
<evidence type="ECO:0000256" key="9">
    <source>
        <dbReference type="ARBA" id="ARBA00022982"/>
    </source>
</evidence>
<keyword evidence="5 13" id="KW-0349">Heme</keyword>
<feature type="chain" id="PRO_5004545616" description="Periplasmic nitrate reductase, electron transfer subunit" evidence="15">
    <location>
        <begin position="23"/>
        <end position="155"/>
    </location>
</feature>
<dbReference type="GO" id="GO:0042597">
    <property type="term" value="C:periplasmic space"/>
    <property type="evidence" value="ECO:0007669"/>
    <property type="project" value="UniProtKB-SubCell"/>
</dbReference>
<dbReference type="InterPro" id="IPR036280">
    <property type="entry name" value="Multihaem_cyt_sf"/>
</dbReference>
<evidence type="ECO:0000256" key="10">
    <source>
        <dbReference type="ARBA" id="ARBA00023004"/>
    </source>
</evidence>
<dbReference type="InterPro" id="IPR005591">
    <property type="entry name" value="NapB"/>
</dbReference>
<dbReference type="PIRSF" id="PIRSF006105">
    <property type="entry name" value="NapB"/>
    <property type="match status" value="1"/>
</dbReference>
<dbReference type="eggNOG" id="COG3043">
    <property type="taxonomic scope" value="Bacteria"/>
</dbReference>
<dbReference type="PANTHER" id="PTHR38604">
    <property type="entry name" value="PERIPLASMIC NITRATE REDUCTASE, ELECTRON TRANSFER SUBUNIT"/>
    <property type="match status" value="1"/>
</dbReference>
<feature type="binding site" description="covalent" evidence="13">
    <location>
        <position position="133"/>
    </location>
    <ligand>
        <name>heme c</name>
        <dbReference type="ChEBI" id="CHEBI:61717"/>
        <label>2</label>
    </ligand>
</feature>
<dbReference type="GO" id="GO:0046872">
    <property type="term" value="F:metal ion binding"/>
    <property type="evidence" value="ECO:0007669"/>
    <property type="project" value="UniProtKB-KW"/>
</dbReference>
<comment type="PTM">
    <text evidence="13">Binds 2 heme C groups per subunit.</text>
</comment>
<proteinExistence type="inferred from homology"/>
<comment type="function">
    <text evidence="12">Electron transfer subunit of the periplasmic nitrate reductase complex NapAB.</text>
</comment>
<evidence type="ECO:0000313" key="17">
    <source>
        <dbReference type="Proteomes" id="UP000015559"/>
    </source>
</evidence>
<keyword evidence="7 15" id="KW-0732">Signal</keyword>
<keyword evidence="10 14" id="KW-0408">Iron</keyword>
<evidence type="ECO:0000256" key="6">
    <source>
        <dbReference type="ARBA" id="ARBA00022723"/>
    </source>
</evidence>
<keyword evidence="17" id="KW-1185">Reference proteome</keyword>
<evidence type="ECO:0000256" key="13">
    <source>
        <dbReference type="PIRSR" id="PIRSR006105-1"/>
    </source>
</evidence>
<feature type="binding site" description="covalent" evidence="13">
    <location>
        <position position="90"/>
    </location>
    <ligand>
        <name>heme c</name>
        <dbReference type="ChEBI" id="CHEBI:61717"/>
        <label>1</label>
    </ligand>
</feature>